<dbReference type="Pfam" id="PF05556">
    <property type="entry name" value="Calsarcin"/>
    <property type="match status" value="1"/>
</dbReference>
<dbReference type="GO" id="GO:0051373">
    <property type="term" value="F:FATZ binding"/>
    <property type="evidence" value="ECO:0007669"/>
    <property type="project" value="TreeGrafter"/>
</dbReference>
<comment type="similarity">
    <text evidence="1">Belongs to the myozenin family.</text>
</comment>
<dbReference type="GO" id="GO:0003779">
    <property type="term" value="F:actin binding"/>
    <property type="evidence" value="ECO:0007669"/>
    <property type="project" value="TreeGrafter"/>
</dbReference>
<dbReference type="AlphaFoldDB" id="A0A8C4NI19"/>
<proteinExistence type="inferred from homology"/>
<dbReference type="GeneTree" id="ENSGT00950000183027"/>
<dbReference type="PANTHER" id="PTHR15941">
    <property type="entry name" value="MYOZENIN"/>
    <property type="match status" value="1"/>
</dbReference>
<reference evidence="4" key="1">
    <citation type="submission" date="2025-08" db="UniProtKB">
        <authorList>
            <consortium name="Ensembl"/>
        </authorList>
    </citation>
    <scope>IDENTIFICATION</scope>
</reference>
<protein>
    <submittedName>
        <fullName evidence="4">Myozenin 2b</fullName>
    </submittedName>
</protein>
<dbReference type="GO" id="GO:0031433">
    <property type="term" value="F:telethonin binding"/>
    <property type="evidence" value="ECO:0007669"/>
    <property type="project" value="TreeGrafter"/>
</dbReference>
<evidence type="ECO:0000256" key="1">
    <source>
        <dbReference type="ARBA" id="ARBA00009126"/>
    </source>
</evidence>
<accession>A0A8C4NI19</accession>
<feature type="region of interest" description="Disordered" evidence="3">
    <location>
        <begin position="56"/>
        <end position="111"/>
    </location>
</feature>
<dbReference type="InterPro" id="IPR008438">
    <property type="entry name" value="MYOZ"/>
</dbReference>
<dbReference type="OMA" id="ANDEPEM"/>
<evidence type="ECO:0000313" key="4">
    <source>
        <dbReference type="Ensembl" id="ENSEBUP00000006995.1"/>
    </source>
</evidence>
<evidence type="ECO:0000256" key="2">
    <source>
        <dbReference type="ARBA" id="ARBA00022553"/>
    </source>
</evidence>
<keyword evidence="5" id="KW-1185">Reference proteome</keyword>
<dbReference type="PANTHER" id="PTHR15941:SF9">
    <property type="entry name" value="MYOZENIN-2"/>
    <property type="match status" value="1"/>
</dbReference>
<reference evidence="4" key="2">
    <citation type="submission" date="2025-09" db="UniProtKB">
        <authorList>
            <consortium name="Ensembl"/>
        </authorList>
    </citation>
    <scope>IDENTIFICATION</scope>
</reference>
<keyword evidence="2" id="KW-0597">Phosphoprotein</keyword>
<dbReference type="GO" id="GO:0015629">
    <property type="term" value="C:actin cytoskeleton"/>
    <property type="evidence" value="ECO:0007669"/>
    <property type="project" value="TreeGrafter"/>
</dbReference>
<evidence type="ECO:0000256" key="3">
    <source>
        <dbReference type="SAM" id="MobiDB-lite"/>
    </source>
</evidence>
<feature type="compositionally biased region" description="Gly residues" evidence="3">
    <location>
        <begin position="70"/>
        <end position="88"/>
    </location>
</feature>
<organism evidence="4 5">
    <name type="scientific">Eptatretus burgeri</name>
    <name type="common">Inshore hagfish</name>
    <dbReference type="NCBI Taxonomy" id="7764"/>
    <lineage>
        <taxon>Eukaryota</taxon>
        <taxon>Metazoa</taxon>
        <taxon>Chordata</taxon>
        <taxon>Craniata</taxon>
        <taxon>Vertebrata</taxon>
        <taxon>Cyclostomata</taxon>
        <taxon>Myxini</taxon>
        <taxon>Myxiniformes</taxon>
        <taxon>Myxinidae</taxon>
        <taxon>Eptatretinae</taxon>
        <taxon>Eptatretus</taxon>
    </lineage>
</organism>
<sequence length="245" mass="25993">MMGKKMSIPKEIMLEELGLFNNRGSLMFHMRQKRVEKYTFEASQNDINAKMNAANQEAGHGLQEQKGGKALHGGGGGGGGVGGGGEGGHSSSATHTHNPGHLAPGYSGPLKAAAPEKFNEVPRAYNSPWEQAIGDNPELIHSTYPPGSGPQVPAELQHYKSFNRLAVPFGGFERASKLFTFKAPKLEVPSVTTDTGTPTGLLARPNFNRITQGWDVANGPYLSLAELGIAENAGSSPETQESVDL</sequence>
<name>A0A8C4NI19_EPTBU</name>
<dbReference type="Ensembl" id="ENSEBUT00000007464.1">
    <property type="protein sequence ID" value="ENSEBUP00000006995.1"/>
    <property type="gene ID" value="ENSEBUG00000004592.1"/>
</dbReference>
<evidence type="ECO:0000313" key="5">
    <source>
        <dbReference type="Proteomes" id="UP000694388"/>
    </source>
</evidence>
<dbReference type="GO" id="GO:0030018">
    <property type="term" value="C:Z disc"/>
    <property type="evidence" value="ECO:0007669"/>
    <property type="project" value="InterPro"/>
</dbReference>
<dbReference type="Proteomes" id="UP000694388">
    <property type="component" value="Unplaced"/>
</dbReference>